<proteinExistence type="predicted"/>
<dbReference type="Pfam" id="PF00035">
    <property type="entry name" value="dsrm"/>
    <property type="match status" value="1"/>
</dbReference>
<dbReference type="Proteomes" id="UP000663854">
    <property type="component" value="Unassembled WGS sequence"/>
</dbReference>
<dbReference type="EMBL" id="CAJNOL010015073">
    <property type="protein sequence ID" value="CAF1670283.1"/>
    <property type="molecule type" value="Genomic_DNA"/>
</dbReference>
<comment type="caution">
    <text evidence="3">The sequence shown here is derived from an EMBL/GenBank/DDBJ whole genome shotgun (WGS) entry which is preliminary data.</text>
</comment>
<evidence type="ECO:0000313" key="5">
    <source>
        <dbReference type="Proteomes" id="UP000663854"/>
    </source>
</evidence>
<dbReference type="EMBL" id="CAJNOH010013185">
    <property type="protein sequence ID" value="CAF1543241.1"/>
    <property type="molecule type" value="Genomic_DNA"/>
</dbReference>
<gene>
    <name evidence="4" type="ORF">JXQ802_LOCUS57483</name>
    <name evidence="3" type="ORF">PYM288_LOCUS40884</name>
</gene>
<dbReference type="AlphaFoldDB" id="A0A815WKY4"/>
<name>A0A815WKY4_9BILA</name>
<organism evidence="3 5">
    <name type="scientific">Rotaria sordida</name>
    <dbReference type="NCBI Taxonomy" id="392033"/>
    <lineage>
        <taxon>Eukaryota</taxon>
        <taxon>Metazoa</taxon>
        <taxon>Spiralia</taxon>
        <taxon>Gnathifera</taxon>
        <taxon>Rotifera</taxon>
        <taxon>Eurotatoria</taxon>
        <taxon>Bdelloidea</taxon>
        <taxon>Philodinida</taxon>
        <taxon>Philodinidae</taxon>
        <taxon>Rotaria</taxon>
    </lineage>
</organism>
<keyword evidence="1" id="KW-0694">RNA-binding</keyword>
<evidence type="ECO:0000259" key="2">
    <source>
        <dbReference type="PROSITE" id="PS50137"/>
    </source>
</evidence>
<evidence type="ECO:0000313" key="6">
    <source>
        <dbReference type="Proteomes" id="UP000663870"/>
    </source>
</evidence>
<evidence type="ECO:0000313" key="3">
    <source>
        <dbReference type="EMBL" id="CAF1543241.1"/>
    </source>
</evidence>
<dbReference type="InterPro" id="IPR014720">
    <property type="entry name" value="dsRBD_dom"/>
</dbReference>
<accession>A0A815WKY4</accession>
<dbReference type="Gene3D" id="3.30.160.20">
    <property type="match status" value="1"/>
</dbReference>
<evidence type="ECO:0000256" key="1">
    <source>
        <dbReference type="PROSITE-ProRule" id="PRU00266"/>
    </source>
</evidence>
<dbReference type="PROSITE" id="PS50137">
    <property type="entry name" value="DS_RBD"/>
    <property type="match status" value="1"/>
</dbReference>
<dbReference type="GO" id="GO:0003723">
    <property type="term" value="F:RNA binding"/>
    <property type="evidence" value="ECO:0007669"/>
    <property type="project" value="UniProtKB-UniRule"/>
</dbReference>
<feature type="domain" description="DRBM" evidence="2">
    <location>
        <begin position="1"/>
        <end position="62"/>
    </location>
</feature>
<evidence type="ECO:0000313" key="4">
    <source>
        <dbReference type="EMBL" id="CAF1670283.1"/>
    </source>
</evidence>
<reference evidence="3" key="1">
    <citation type="submission" date="2021-02" db="EMBL/GenBank/DDBJ databases">
        <authorList>
            <person name="Nowell W R."/>
        </authorList>
    </citation>
    <scope>NUCLEOTIDE SEQUENCE</scope>
</reference>
<feature type="non-terminal residue" evidence="3">
    <location>
        <position position="1"/>
    </location>
</feature>
<dbReference type="Proteomes" id="UP000663870">
    <property type="component" value="Unassembled WGS sequence"/>
</dbReference>
<feature type="non-terminal residue" evidence="3">
    <location>
        <position position="84"/>
    </location>
</feature>
<dbReference type="CDD" id="cd00048">
    <property type="entry name" value="DSRM_SF"/>
    <property type="match status" value="1"/>
</dbReference>
<protein>
    <recommendedName>
        <fullName evidence="2">DRBM domain-containing protein</fullName>
    </recommendedName>
</protein>
<sequence>PEISSDKYSFQLEETTPKQTRFRCSVTIDQNVSEPITAIGVGRSKQLAKNMAAQQALMKLYPTYRPPDVAILSEDSDIYQQTRF</sequence>
<dbReference type="SUPFAM" id="SSF54768">
    <property type="entry name" value="dsRNA-binding domain-like"/>
    <property type="match status" value="1"/>
</dbReference>
<keyword evidence="6" id="KW-1185">Reference proteome</keyword>